<comment type="caution">
    <text evidence="1">The sequence shown here is derived from an EMBL/GenBank/DDBJ whole genome shotgun (WGS) entry which is preliminary data.</text>
</comment>
<sequence>MPTAPGALIHNSANRFTAIFVIDGMQRSYVAIMHPSVPPFSSNNVILTYNNVEELTGTLSHSGHIGKNDLALELENGVEIKGKLNQPGIDRAFKNIVAGSGSWE</sequence>
<dbReference type="Proteomes" id="UP000532311">
    <property type="component" value="Unassembled WGS sequence"/>
</dbReference>
<dbReference type="AlphaFoldDB" id="A0A8H5XWB7"/>
<name>A0A8H5XWB7_9HYPO</name>
<gene>
    <name evidence="1" type="ORF">FGLOB1_10191</name>
</gene>
<organism evidence="1 2">
    <name type="scientific">Fusarium globosum</name>
    <dbReference type="NCBI Taxonomy" id="78864"/>
    <lineage>
        <taxon>Eukaryota</taxon>
        <taxon>Fungi</taxon>
        <taxon>Dikarya</taxon>
        <taxon>Ascomycota</taxon>
        <taxon>Pezizomycotina</taxon>
        <taxon>Sordariomycetes</taxon>
        <taxon>Hypocreomycetidae</taxon>
        <taxon>Hypocreales</taxon>
        <taxon>Nectriaceae</taxon>
        <taxon>Fusarium</taxon>
        <taxon>Fusarium fujikuroi species complex</taxon>
    </lineage>
</organism>
<protein>
    <submittedName>
        <fullName evidence="1">Uncharacterized protein</fullName>
    </submittedName>
</protein>
<evidence type="ECO:0000313" key="1">
    <source>
        <dbReference type="EMBL" id="KAF5701465.1"/>
    </source>
</evidence>
<evidence type="ECO:0000313" key="2">
    <source>
        <dbReference type="Proteomes" id="UP000532311"/>
    </source>
</evidence>
<reference evidence="1 2" key="1">
    <citation type="submission" date="2020-05" db="EMBL/GenBank/DDBJ databases">
        <title>Identification and distribution of gene clusters putatively required for synthesis of sphingolipid metabolism inhibitors in phylogenetically diverse species of the filamentous fungus Fusarium.</title>
        <authorList>
            <person name="Kim H.-S."/>
            <person name="Busman M."/>
            <person name="Brown D.W."/>
            <person name="Divon H."/>
            <person name="Uhlig S."/>
            <person name="Proctor R.H."/>
        </authorList>
    </citation>
    <scope>NUCLEOTIDE SEQUENCE [LARGE SCALE GENOMIC DNA]</scope>
    <source>
        <strain evidence="1 2">NRRL 26131</strain>
    </source>
</reference>
<proteinExistence type="predicted"/>
<keyword evidence="2" id="KW-1185">Reference proteome</keyword>
<dbReference type="EMBL" id="JAAQPF010000483">
    <property type="protein sequence ID" value="KAF5701465.1"/>
    <property type="molecule type" value="Genomic_DNA"/>
</dbReference>
<accession>A0A8H5XWB7</accession>